<dbReference type="CDD" id="cd00051">
    <property type="entry name" value="EFh"/>
    <property type="match status" value="1"/>
</dbReference>
<feature type="compositionally biased region" description="Polar residues" evidence="3">
    <location>
        <begin position="40"/>
        <end position="63"/>
    </location>
</feature>
<reference evidence="6" key="1">
    <citation type="journal article" date="2016" name="Nat. Commun.">
        <title>The Gonium pectorale genome demonstrates co-option of cell cycle regulation during the evolution of multicellularity.</title>
        <authorList>
            <person name="Hanschen E.R."/>
            <person name="Marriage T.N."/>
            <person name="Ferris P.J."/>
            <person name="Hamaji T."/>
            <person name="Toyoda A."/>
            <person name="Fujiyama A."/>
            <person name="Neme R."/>
            <person name="Noguchi H."/>
            <person name="Minakuchi Y."/>
            <person name="Suzuki M."/>
            <person name="Kawai-Toyooka H."/>
            <person name="Smith D.R."/>
            <person name="Sparks H."/>
            <person name="Anderson J."/>
            <person name="Bakaric R."/>
            <person name="Luria V."/>
            <person name="Karger A."/>
            <person name="Kirschner M.W."/>
            <person name="Durand P.M."/>
            <person name="Michod R.E."/>
            <person name="Nozaki H."/>
            <person name="Olson B.J."/>
        </authorList>
    </citation>
    <scope>NUCLEOTIDE SEQUENCE [LARGE SCALE GENOMIC DNA]</scope>
    <source>
        <strain evidence="6">NIES-2863</strain>
    </source>
</reference>
<evidence type="ECO:0000256" key="1">
    <source>
        <dbReference type="ARBA" id="ARBA00022737"/>
    </source>
</evidence>
<name>A0A150H0V8_GONPE</name>
<keyword evidence="2" id="KW-0106">Calcium</keyword>
<feature type="region of interest" description="Disordered" evidence="3">
    <location>
        <begin position="119"/>
        <end position="147"/>
    </location>
</feature>
<dbReference type="Pfam" id="PF13499">
    <property type="entry name" value="EF-hand_7"/>
    <property type="match status" value="1"/>
</dbReference>
<dbReference type="Proteomes" id="UP000075714">
    <property type="component" value="Unassembled WGS sequence"/>
</dbReference>
<dbReference type="AlphaFoldDB" id="A0A150H0V8"/>
<gene>
    <name evidence="5" type="ORF">GPECTOR_2g1224</name>
</gene>
<dbReference type="EMBL" id="LSYV01000003">
    <property type="protein sequence ID" value="KXZ55674.1"/>
    <property type="molecule type" value="Genomic_DNA"/>
</dbReference>
<dbReference type="InterPro" id="IPR050145">
    <property type="entry name" value="Centrin_CML-like"/>
</dbReference>
<feature type="domain" description="EF-hand" evidence="4">
    <location>
        <begin position="184"/>
        <end position="219"/>
    </location>
</feature>
<feature type="region of interest" description="Disordered" evidence="3">
    <location>
        <begin position="1"/>
        <end position="82"/>
    </location>
</feature>
<feature type="compositionally biased region" description="Low complexity" evidence="3">
    <location>
        <begin position="131"/>
        <end position="147"/>
    </location>
</feature>
<feature type="domain" description="EF-hand" evidence="4">
    <location>
        <begin position="148"/>
        <end position="183"/>
    </location>
</feature>
<dbReference type="Gene3D" id="1.10.238.10">
    <property type="entry name" value="EF-hand"/>
    <property type="match status" value="1"/>
</dbReference>
<dbReference type="PROSITE" id="PS50222">
    <property type="entry name" value="EF_HAND_2"/>
    <property type="match status" value="2"/>
</dbReference>
<dbReference type="FunFam" id="1.10.238.10:FF:000178">
    <property type="entry name" value="Calmodulin-2 A"/>
    <property type="match status" value="1"/>
</dbReference>
<keyword evidence="6" id="KW-1185">Reference proteome</keyword>
<dbReference type="GO" id="GO:0043226">
    <property type="term" value="C:organelle"/>
    <property type="evidence" value="ECO:0007669"/>
    <property type="project" value="UniProtKB-ARBA"/>
</dbReference>
<dbReference type="PANTHER" id="PTHR23050">
    <property type="entry name" value="CALCIUM BINDING PROTEIN"/>
    <property type="match status" value="1"/>
</dbReference>
<sequence>MALAEPDSAGERAGPQSAGPQSGGSGAFDNVAGGGDRTLHMQSYQGPESSTTTQELSNLTLANLPSERFNRGSSITGPSGTVRMGSGGFSSFSTPVVGPVSGGGPSLLTAGEAIKEEEALPSPGAPASPTSQHQVSPAAASSPALSAQQRAEIEECFEMLDRDGSGTIDVREIVFAFAQLGFTISKQAIEELMSEADNDGSGVLELDEFTNLMGRAIYRPDEAGKELVTTSEAGDLSFADVVRAFRRKKLIESLIQGGDARMKVVEFHEKVQELIKAETEELRQRQATHAIFERMETAKLQKLEQEREKEKLSKVEVPASQRAHKEGLSCLSAYF</sequence>
<evidence type="ECO:0000256" key="2">
    <source>
        <dbReference type="ARBA" id="ARBA00022837"/>
    </source>
</evidence>
<dbReference type="GO" id="GO:0005509">
    <property type="term" value="F:calcium ion binding"/>
    <property type="evidence" value="ECO:0007669"/>
    <property type="project" value="InterPro"/>
</dbReference>
<dbReference type="InterPro" id="IPR002048">
    <property type="entry name" value="EF_hand_dom"/>
</dbReference>
<dbReference type="SUPFAM" id="SSF47473">
    <property type="entry name" value="EF-hand"/>
    <property type="match status" value="1"/>
</dbReference>
<evidence type="ECO:0000259" key="4">
    <source>
        <dbReference type="PROSITE" id="PS50222"/>
    </source>
</evidence>
<protein>
    <recommendedName>
        <fullName evidence="4">EF-hand domain-containing protein</fullName>
    </recommendedName>
</protein>
<organism evidence="5 6">
    <name type="scientific">Gonium pectorale</name>
    <name type="common">Green alga</name>
    <dbReference type="NCBI Taxonomy" id="33097"/>
    <lineage>
        <taxon>Eukaryota</taxon>
        <taxon>Viridiplantae</taxon>
        <taxon>Chlorophyta</taxon>
        <taxon>core chlorophytes</taxon>
        <taxon>Chlorophyceae</taxon>
        <taxon>CS clade</taxon>
        <taxon>Chlamydomonadales</taxon>
        <taxon>Volvocaceae</taxon>
        <taxon>Gonium</taxon>
    </lineage>
</organism>
<comment type="caution">
    <text evidence="5">The sequence shown here is derived from an EMBL/GenBank/DDBJ whole genome shotgun (WGS) entry which is preliminary data.</text>
</comment>
<evidence type="ECO:0000313" key="5">
    <source>
        <dbReference type="EMBL" id="KXZ55674.1"/>
    </source>
</evidence>
<dbReference type="PROSITE" id="PS00018">
    <property type="entry name" value="EF_HAND_1"/>
    <property type="match status" value="2"/>
</dbReference>
<accession>A0A150H0V8</accession>
<proteinExistence type="predicted"/>
<keyword evidence="1" id="KW-0677">Repeat</keyword>
<dbReference type="SMART" id="SM00054">
    <property type="entry name" value="EFh"/>
    <property type="match status" value="2"/>
</dbReference>
<feature type="compositionally biased region" description="Gly residues" evidence="3">
    <location>
        <begin position="21"/>
        <end position="36"/>
    </location>
</feature>
<dbReference type="InterPro" id="IPR011992">
    <property type="entry name" value="EF-hand-dom_pair"/>
</dbReference>
<evidence type="ECO:0000256" key="3">
    <source>
        <dbReference type="SAM" id="MobiDB-lite"/>
    </source>
</evidence>
<dbReference type="InterPro" id="IPR018247">
    <property type="entry name" value="EF_Hand_1_Ca_BS"/>
</dbReference>
<dbReference type="STRING" id="33097.A0A150H0V8"/>
<dbReference type="OrthoDB" id="550038at2759"/>
<evidence type="ECO:0000313" key="6">
    <source>
        <dbReference type="Proteomes" id="UP000075714"/>
    </source>
</evidence>